<sequence>MFDPTAFDNLKVVLEGAIYDADLGGVITVIDRKDLVDLAAMSRCYQNTFQLKEGKKAASAEFHLLMNVSQLSGELLKSAAVPGCEVILFFHARTPEDETYIKSIIEDHWGVHQEVTHRISYGVPFEVYHHTFEVQFNRLIGEEQIDDLIAMADHAIDTLEKIDEGAK</sequence>
<dbReference type="EMBL" id="WKKF01000006">
    <property type="protein sequence ID" value="MRX55803.1"/>
    <property type="molecule type" value="Genomic_DNA"/>
</dbReference>
<proteinExistence type="predicted"/>
<evidence type="ECO:0000313" key="2">
    <source>
        <dbReference type="Proteomes" id="UP000441585"/>
    </source>
</evidence>
<name>A0A6I2MJ15_9BACI</name>
<dbReference type="AlphaFoldDB" id="A0A6I2MJ15"/>
<evidence type="ECO:0008006" key="3">
    <source>
        <dbReference type="Google" id="ProtNLM"/>
    </source>
</evidence>
<organism evidence="1 2">
    <name type="scientific">Metabacillus idriensis</name>
    <dbReference type="NCBI Taxonomy" id="324768"/>
    <lineage>
        <taxon>Bacteria</taxon>
        <taxon>Bacillati</taxon>
        <taxon>Bacillota</taxon>
        <taxon>Bacilli</taxon>
        <taxon>Bacillales</taxon>
        <taxon>Bacillaceae</taxon>
        <taxon>Metabacillus</taxon>
    </lineage>
</organism>
<accession>A0A6I2MJ15</accession>
<evidence type="ECO:0000313" key="1">
    <source>
        <dbReference type="EMBL" id="MRX55803.1"/>
    </source>
</evidence>
<protein>
    <recommendedName>
        <fullName evidence="3">Group-specific protein</fullName>
    </recommendedName>
</protein>
<gene>
    <name evidence="1" type="ORF">GJU41_17715</name>
</gene>
<dbReference type="RefSeq" id="WP_070877878.1">
    <property type="nucleotide sequence ID" value="NZ_CAJFZX010000001.1"/>
</dbReference>
<reference evidence="1 2" key="1">
    <citation type="submission" date="2019-11" db="EMBL/GenBank/DDBJ databases">
        <title>Bacillus idriensis genome.</title>
        <authorList>
            <person name="Konopka E.N."/>
            <person name="Newman J.D."/>
        </authorList>
    </citation>
    <scope>NUCLEOTIDE SEQUENCE [LARGE SCALE GENOMIC DNA]</scope>
    <source>
        <strain evidence="1 2">DSM 19097</strain>
    </source>
</reference>
<keyword evidence="2" id="KW-1185">Reference proteome</keyword>
<comment type="caution">
    <text evidence="1">The sequence shown here is derived from an EMBL/GenBank/DDBJ whole genome shotgun (WGS) entry which is preliminary data.</text>
</comment>
<dbReference type="Proteomes" id="UP000441585">
    <property type="component" value="Unassembled WGS sequence"/>
</dbReference>